<accession>A0AAW0TEC0</accession>
<dbReference type="EMBL" id="JARAKH010000032">
    <property type="protein sequence ID" value="KAK8385805.1"/>
    <property type="molecule type" value="Genomic_DNA"/>
</dbReference>
<sequence>MIMGPRPTLGWLGYLLLNGSWYRLTVLLGLLGILSVGLVHRSRHSVTLQHLVPPPFPPPIMFLPAPSHGYMSALDACSVEAAGEWEEHMGARKDWPALNVVSGKRRQVHVYLWSSSLSPHDVWGQWVEQLPRVTVSLLDVPRTVTRTPIKGLAKLIGWTTYPEWMVWMAARVALLWGAGGMLLPLGVVATRPLWLEASDHQALLTVVGRHGLVDPVVMCAAPSHPVLAAAARMLDGSEETVRLNNAEELLTVAVKTGCGVEGLKALPSGNCSTVRLLPATAVLDMAPSDTTPSQDVREAGAAALLRATGDPSHLHHLPTVHHLFLSYRLARWSEATPGEHLLRAVRAGGLNRTLKVVDPDGEAPEAMNMITWLIIWS</sequence>
<keyword evidence="1" id="KW-0472">Membrane</keyword>
<evidence type="ECO:0000313" key="2">
    <source>
        <dbReference type="EMBL" id="KAK8385805.1"/>
    </source>
</evidence>
<keyword evidence="1" id="KW-0812">Transmembrane</keyword>
<dbReference type="Proteomes" id="UP001487740">
    <property type="component" value="Unassembled WGS sequence"/>
</dbReference>
<name>A0AAW0TEC0_SCYPA</name>
<feature type="transmembrane region" description="Helical" evidence="1">
    <location>
        <begin position="20"/>
        <end position="39"/>
    </location>
</feature>
<dbReference type="AlphaFoldDB" id="A0AAW0TEC0"/>
<feature type="transmembrane region" description="Helical" evidence="1">
    <location>
        <begin position="173"/>
        <end position="194"/>
    </location>
</feature>
<reference evidence="2 3" key="1">
    <citation type="submission" date="2023-03" db="EMBL/GenBank/DDBJ databases">
        <title>High-quality genome of Scylla paramamosain provides insights in environmental adaptation.</title>
        <authorList>
            <person name="Zhang L."/>
        </authorList>
    </citation>
    <scope>NUCLEOTIDE SEQUENCE [LARGE SCALE GENOMIC DNA]</scope>
    <source>
        <strain evidence="2">LZ_2023a</strain>
        <tissue evidence="2">Muscle</tissue>
    </source>
</reference>
<organism evidence="2 3">
    <name type="scientific">Scylla paramamosain</name>
    <name type="common">Mud crab</name>
    <dbReference type="NCBI Taxonomy" id="85552"/>
    <lineage>
        <taxon>Eukaryota</taxon>
        <taxon>Metazoa</taxon>
        <taxon>Ecdysozoa</taxon>
        <taxon>Arthropoda</taxon>
        <taxon>Crustacea</taxon>
        <taxon>Multicrustacea</taxon>
        <taxon>Malacostraca</taxon>
        <taxon>Eumalacostraca</taxon>
        <taxon>Eucarida</taxon>
        <taxon>Decapoda</taxon>
        <taxon>Pleocyemata</taxon>
        <taxon>Brachyura</taxon>
        <taxon>Eubrachyura</taxon>
        <taxon>Portunoidea</taxon>
        <taxon>Portunidae</taxon>
        <taxon>Portuninae</taxon>
        <taxon>Scylla</taxon>
    </lineage>
</organism>
<evidence type="ECO:0000313" key="3">
    <source>
        <dbReference type="Proteomes" id="UP001487740"/>
    </source>
</evidence>
<keyword evidence="1" id="KW-1133">Transmembrane helix</keyword>
<comment type="caution">
    <text evidence="2">The sequence shown here is derived from an EMBL/GenBank/DDBJ whole genome shotgun (WGS) entry which is preliminary data.</text>
</comment>
<evidence type="ECO:0000256" key="1">
    <source>
        <dbReference type="SAM" id="Phobius"/>
    </source>
</evidence>
<proteinExistence type="predicted"/>
<gene>
    <name evidence="2" type="ORF">O3P69_016524</name>
</gene>
<protein>
    <submittedName>
        <fullName evidence="2">Uncharacterized protein</fullName>
    </submittedName>
</protein>
<keyword evidence="3" id="KW-1185">Reference proteome</keyword>